<accession>A0AAV5GMK5</accession>
<organism evidence="3 4">
    <name type="scientific">Rhodotorula paludigena</name>
    <dbReference type="NCBI Taxonomy" id="86838"/>
    <lineage>
        <taxon>Eukaryota</taxon>
        <taxon>Fungi</taxon>
        <taxon>Dikarya</taxon>
        <taxon>Basidiomycota</taxon>
        <taxon>Pucciniomycotina</taxon>
        <taxon>Microbotryomycetes</taxon>
        <taxon>Sporidiobolales</taxon>
        <taxon>Sporidiobolaceae</taxon>
        <taxon>Rhodotorula</taxon>
    </lineage>
</organism>
<protein>
    <recommendedName>
        <fullName evidence="2">25S rRNA (uridine-N(3))-methyltransferase BMT5-like domain-containing protein</fullName>
    </recommendedName>
</protein>
<feature type="compositionally biased region" description="Basic residues" evidence="1">
    <location>
        <begin position="1"/>
        <end position="11"/>
    </location>
</feature>
<dbReference type="AlphaFoldDB" id="A0AAV5GMK5"/>
<feature type="domain" description="25S rRNA (uridine-N(3))-methyltransferase BMT5-like" evidence="2">
    <location>
        <begin position="100"/>
        <end position="386"/>
    </location>
</feature>
<dbReference type="PANTHER" id="PTHR11538:SF26">
    <property type="entry name" value="FERREDOXIN-FOLD ANTICODON-BINDING DOMAIN-CONTAINING PROTEIN 1"/>
    <property type="match status" value="1"/>
</dbReference>
<name>A0AAV5GMK5_9BASI</name>
<evidence type="ECO:0000256" key="1">
    <source>
        <dbReference type="SAM" id="MobiDB-lite"/>
    </source>
</evidence>
<dbReference type="PANTHER" id="PTHR11538">
    <property type="entry name" value="PHENYLALANYL-TRNA SYNTHETASE"/>
    <property type="match status" value="1"/>
</dbReference>
<gene>
    <name evidence="3" type="ORF">Rhopal_004461-T1</name>
</gene>
<feature type="region of interest" description="Disordered" evidence="1">
    <location>
        <begin position="459"/>
        <end position="493"/>
    </location>
</feature>
<evidence type="ECO:0000313" key="3">
    <source>
        <dbReference type="EMBL" id="GJN91438.1"/>
    </source>
</evidence>
<dbReference type="Pfam" id="PF10354">
    <property type="entry name" value="BMT5-like"/>
    <property type="match status" value="1"/>
</dbReference>
<feature type="compositionally biased region" description="Basic and acidic residues" evidence="1">
    <location>
        <begin position="25"/>
        <end position="43"/>
    </location>
</feature>
<evidence type="ECO:0000313" key="4">
    <source>
        <dbReference type="Proteomes" id="UP001342314"/>
    </source>
</evidence>
<dbReference type="Proteomes" id="UP001342314">
    <property type="component" value="Unassembled WGS sequence"/>
</dbReference>
<dbReference type="GO" id="GO:0005737">
    <property type="term" value="C:cytoplasm"/>
    <property type="evidence" value="ECO:0007669"/>
    <property type="project" value="TreeGrafter"/>
</dbReference>
<comment type="caution">
    <text evidence="3">The sequence shown here is derived from an EMBL/GenBank/DDBJ whole genome shotgun (WGS) entry which is preliminary data.</text>
</comment>
<feature type="region of interest" description="Disordered" evidence="1">
    <location>
        <begin position="264"/>
        <end position="314"/>
    </location>
</feature>
<feature type="compositionally biased region" description="Basic and acidic residues" evidence="1">
    <location>
        <begin position="436"/>
        <end position="445"/>
    </location>
</feature>
<dbReference type="InterPro" id="IPR019446">
    <property type="entry name" value="BMT5-like"/>
</dbReference>
<feature type="region of interest" description="Disordered" evidence="1">
    <location>
        <begin position="1"/>
        <end position="89"/>
    </location>
</feature>
<feature type="compositionally biased region" description="Basic residues" evidence="1">
    <location>
        <begin position="473"/>
        <end position="482"/>
    </location>
</feature>
<feature type="compositionally biased region" description="Gly residues" evidence="1">
    <location>
        <begin position="423"/>
        <end position="433"/>
    </location>
</feature>
<keyword evidence="4" id="KW-1185">Reference proteome</keyword>
<evidence type="ECO:0000259" key="2">
    <source>
        <dbReference type="Pfam" id="PF10354"/>
    </source>
</evidence>
<dbReference type="EMBL" id="BQKY01000008">
    <property type="protein sequence ID" value="GJN91438.1"/>
    <property type="molecule type" value="Genomic_DNA"/>
</dbReference>
<reference evidence="3 4" key="1">
    <citation type="submission" date="2021-12" db="EMBL/GenBank/DDBJ databases">
        <title>High titer production of polyol ester of fatty acids by Rhodotorula paludigena BS15 towards product separation-free biomass refinery.</title>
        <authorList>
            <person name="Mano J."/>
            <person name="Ono H."/>
            <person name="Tanaka T."/>
            <person name="Naito K."/>
            <person name="Sushida H."/>
            <person name="Ike M."/>
            <person name="Tokuyasu K."/>
            <person name="Kitaoka M."/>
        </authorList>
    </citation>
    <scope>NUCLEOTIDE SEQUENCE [LARGE SCALE GENOMIC DNA]</scope>
    <source>
        <strain evidence="3 4">BS15</strain>
    </source>
</reference>
<feature type="region of interest" description="Disordered" evidence="1">
    <location>
        <begin position="415"/>
        <end position="445"/>
    </location>
</feature>
<sequence>MAKGPKGRGKLAKALSGQQQAHQQRLHEERARQAEQDRHDAIKARINAGAPANKKRKLAVAAPGQSADDGKTTETLRDGPRPPAAAAAAVQPFRRGERILLVGEGNFSFAHSLLLPLSTAAAASSSSQPPPLPLVTPSLLCCTAFDSHAVAAQKYPDLASHVDALRSAGATVLFGVDATRLEDSREVRDFARLGKVHAAAAKGKEREVGGIRDEGTGFDRIVFNFPHVGQGITDQQRNVRQNQTLLIDFYRSAALLLKRGPSRAGAAGRRRSAGRNADVSDDDGDELGAPEATADDADAGEDPSLVPVPSAPSTRGTVLVTLRTGSPYSLWLPAQLATKPALLLPSLLPPADLSARAKLGNHQPAYRTVTSWAFEPARWEGYEHRRTIGWEEGRSSGKNDDLVLTARERKERRFSAAAAAAGAGAGGGKGTGASAGKKEDKGTDKAAIRTWEFELVLREDDRASGGAGGRGGAKGKARKRKAGGADDPDLDSD</sequence>
<dbReference type="GO" id="GO:0070042">
    <property type="term" value="F:rRNA (uridine-N3-)-methyltransferase activity"/>
    <property type="evidence" value="ECO:0007669"/>
    <property type="project" value="InterPro"/>
</dbReference>
<proteinExistence type="predicted"/>
<dbReference type="GO" id="GO:0070475">
    <property type="term" value="P:rRNA base methylation"/>
    <property type="evidence" value="ECO:0007669"/>
    <property type="project" value="InterPro"/>
</dbReference>
<feature type="compositionally biased region" description="Acidic residues" evidence="1">
    <location>
        <begin position="279"/>
        <end position="301"/>
    </location>
</feature>
<feature type="compositionally biased region" description="Basic and acidic residues" evidence="1">
    <location>
        <begin position="68"/>
        <end position="80"/>
    </location>
</feature>